<evidence type="ECO:0000313" key="10">
    <source>
        <dbReference type="Proteomes" id="UP000184076"/>
    </source>
</evidence>
<comment type="function">
    <text evidence="5">Responsible for synthesis of pseudouridine from uracil-55 in the psi GC loop of transfer RNAs.</text>
</comment>
<feature type="domain" description="Pseudouridine synthase II N-terminal" evidence="7">
    <location>
        <begin position="46"/>
        <end position="194"/>
    </location>
</feature>
<dbReference type="CDD" id="cd02573">
    <property type="entry name" value="PseudoU_synth_EcTruB"/>
    <property type="match status" value="1"/>
</dbReference>
<reference evidence="10" key="1">
    <citation type="submission" date="2016-11" db="EMBL/GenBank/DDBJ databases">
        <authorList>
            <person name="Varghese N."/>
            <person name="Submissions S."/>
        </authorList>
    </citation>
    <scope>NUCLEOTIDE SEQUENCE [LARGE SCALE GENOMIC DNA]</scope>
    <source>
        <strain evidence="10">DSM 9756</strain>
    </source>
</reference>
<dbReference type="GO" id="GO:0003723">
    <property type="term" value="F:RNA binding"/>
    <property type="evidence" value="ECO:0007669"/>
    <property type="project" value="InterPro"/>
</dbReference>
<proteinExistence type="inferred from homology"/>
<name>A0A1M4VDU2_9BACT</name>
<sequence length="324" mass="36361">MTYGTETGMPDKSVPRPPRRESLPSGVLLVDKPEGWTSHDVVYRLRKWFRWKKAGHCGTLDPFATGLLVVCVNDATRIVDQLVGHEKGYRFSMQLGVETDTLDRTGRVTARYQGPPVKEDALLEAIRAFQGPQVQKVPKYSAVKVGGRRLYEWTRAGREVEQPKREVVIHRLEVIRYRWPEVDCEIFCSKGTYVRQLAADVGARLGCGAHVTALRRTASGPFAVEDALSLETLKGWRGAMEWTSHLIPLHAALSHLPALVIDDPTLRDQLQSGHLSDQWLDTHAAVVEGQTGPVRLMGSDNVLLALWWPAARPGERRLRVFHQP</sequence>
<gene>
    <name evidence="5" type="primary">truB</name>
    <name evidence="9" type="ORF">SAMN02745206_00635</name>
</gene>
<dbReference type="InterPro" id="IPR002501">
    <property type="entry name" value="PsdUridine_synth_N"/>
</dbReference>
<dbReference type="PANTHER" id="PTHR13767:SF2">
    <property type="entry name" value="PSEUDOURIDYLATE SYNTHASE TRUB1"/>
    <property type="match status" value="1"/>
</dbReference>
<dbReference type="HAMAP" id="MF_01080">
    <property type="entry name" value="TruB_bact"/>
    <property type="match status" value="1"/>
</dbReference>
<dbReference type="GO" id="GO:0160148">
    <property type="term" value="F:tRNA pseudouridine(55) synthase activity"/>
    <property type="evidence" value="ECO:0007669"/>
    <property type="project" value="UniProtKB-EC"/>
</dbReference>
<dbReference type="RefSeq" id="WP_084076067.1">
    <property type="nucleotide sequence ID" value="NZ_FQVB01000006.1"/>
</dbReference>
<dbReference type="Pfam" id="PF01509">
    <property type="entry name" value="TruB_N"/>
    <property type="match status" value="1"/>
</dbReference>
<dbReference type="GO" id="GO:1990481">
    <property type="term" value="P:mRNA pseudouridine synthesis"/>
    <property type="evidence" value="ECO:0007669"/>
    <property type="project" value="TreeGrafter"/>
</dbReference>
<comment type="catalytic activity">
    <reaction evidence="1 5">
        <text>uridine(55) in tRNA = pseudouridine(55) in tRNA</text>
        <dbReference type="Rhea" id="RHEA:42532"/>
        <dbReference type="Rhea" id="RHEA-COMP:10101"/>
        <dbReference type="Rhea" id="RHEA-COMP:10102"/>
        <dbReference type="ChEBI" id="CHEBI:65314"/>
        <dbReference type="ChEBI" id="CHEBI:65315"/>
        <dbReference type="EC" id="5.4.99.25"/>
    </reaction>
</comment>
<accession>A0A1M4VDU2</accession>
<keyword evidence="3 5" id="KW-0819">tRNA processing</keyword>
<dbReference type="GO" id="GO:0031119">
    <property type="term" value="P:tRNA pseudouridine synthesis"/>
    <property type="evidence" value="ECO:0007669"/>
    <property type="project" value="UniProtKB-UniRule"/>
</dbReference>
<evidence type="ECO:0000259" key="8">
    <source>
        <dbReference type="Pfam" id="PF16198"/>
    </source>
</evidence>
<evidence type="ECO:0000256" key="4">
    <source>
        <dbReference type="ARBA" id="ARBA00023235"/>
    </source>
</evidence>
<protein>
    <recommendedName>
        <fullName evidence="5">tRNA pseudouridine synthase B</fullName>
        <ecNumber evidence="5">5.4.99.25</ecNumber>
    </recommendedName>
    <alternativeName>
        <fullName evidence="5">tRNA pseudouridine(55) synthase</fullName>
        <shortName evidence="5">Psi55 synthase</shortName>
    </alternativeName>
    <alternativeName>
        <fullName evidence="5">tRNA pseudouridylate synthase</fullName>
    </alternativeName>
    <alternativeName>
        <fullName evidence="5">tRNA-uridine isomerase</fullName>
    </alternativeName>
</protein>
<dbReference type="NCBIfam" id="TIGR00431">
    <property type="entry name" value="TruB"/>
    <property type="match status" value="1"/>
</dbReference>
<evidence type="ECO:0000256" key="3">
    <source>
        <dbReference type="ARBA" id="ARBA00022694"/>
    </source>
</evidence>
<evidence type="ECO:0000256" key="6">
    <source>
        <dbReference type="SAM" id="MobiDB-lite"/>
    </source>
</evidence>
<feature type="domain" description="tRNA pseudouridylate synthase B C-terminal" evidence="8">
    <location>
        <begin position="195"/>
        <end position="236"/>
    </location>
</feature>
<dbReference type="Proteomes" id="UP000184076">
    <property type="component" value="Unassembled WGS sequence"/>
</dbReference>
<evidence type="ECO:0000313" key="9">
    <source>
        <dbReference type="EMBL" id="SHE67092.1"/>
    </source>
</evidence>
<dbReference type="Gene3D" id="3.30.2350.10">
    <property type="entry name" value="Pseudouridine synthase"/>
    <property type="match status" value="1"/>
</dbReference>
<comment type="similarity">
    <text evidence="2 5">Belongs to the pseudouridine synthase TruB family. Type 1 subfamily.</text>
</comment>
<dbReference type="SUPFAM" id="SSF55120">
    <property type="entry name" value="Pseudouridine synthase"/>
    <property type="match status" value="1"/>
</dbReference>
<dbReference type="STRING" id="1121391.SAMN02745206_00635"/>
<keyword evidence="10" id="KW-1185">Reference proteome</keyword>
<dbReference type="Pfam" id="PF16198">
    <property type="entry name" value="TruB_C_2"/>
    <property type="match status" value="1"/>
</dbReference>
<evidence type="ECO:0000256" key="1">
    <source>
        <dbReference type="ARBA" id="ARBA00000385"/>
    </source>
</evidence>
<dbReference type="InterPro" id="IPR020103">
    <property type="entry name" value="PsdUridine_synth_cat_dom_sf"/>
</dbReference>
<dbReference type="InterPro" id="IPR014780">
    <property type="entry name" value="tRNA_psdUridine_synth_TruB"/>
</dbReference>
<dbReference type="InterPro" id="IPR032819">
    <property type="entry name" value="TruB_C"/>
</dbReference>
<keyword evidence="4 5" id="KW-0413">Isomerase</keyword>
<evidence type="ECO:0000259" key="7">
    <source>
        <dbReference type="Pfam" id="PF01509"/>
    </source>
</evidence>
<dbReference type="EC" id="5.4.99.25" evidence="5"/>
<feature type="region of interest" description="Disordered" evidence="6">
    <location>
        <begin position="1"/>
        <end position="24"/>
    </location>
</feature>
<dbReference type="OrthoDB" id="9802309at2"/>
<evidence type="ECO:0000256" key="5">
    <source>
        <dbReference type="HAMAP-Rule" id="MF_01080"/>
    </source>
</evidence>
<dbReference type="AlphaFoldDB" id="A0A1M4VDU2"/>
<evidence type="ECO:0000256" key="2">
    <source>
        <dbReference type="ARBA" id="ARBA00005642"/>
    </source>
</evidence>
<dbReference type="EMBL" id="FQVB01000006">
    <property type="protein sequence ID" value="SHE67092.1"/>
    <property type="molecule type" value="Genomic_DNA"/>
</dbReference>
<dbReference type="PANTHER" id="PTHR13767">
    <property type="entry name" value="TRNA-PSEUDOURIDINE SYNTHASE"/>
    <property type="match status" value="1"/>
</dbReference>
<organism evidence="9 10">
    <name type="scientific">Desulfacinum infernum DSM 9756</name>
    <dbReference type="NCBI Taxonomy" id="1121391"/>
    <lineage>
        <taxon>Bacteria</taxon>
        <taxon>Pseudomonadati</taxon>
        <taxon>Thermodesulfobacteriota</taxon>
        <taxon>Syntrophobacteria</taxon>
        <taxon>Syntrophobacterales</taxon>
        <taxon>Syntrophobacteraceae</taxon>
        <taxon>Desulfacinum</taxon>
    </lineage>
</organism>
<feature type="active site" description="Nucleophile" evidence="5">
    <location>
        <position position="61"/>
    </location>
</feature>